<organism evidence="2 3">
    <name type="scientific">Xylaria arbuscula</name>
    <dbReference type="NCBI Taxonomy" id="114810"/>
    <lineage>
        <taxon>Eukaryota</taxon>
        <taxon>Fungi</taxon>
        <taxon>Dikarya</taxon>
        <taxon>Ascomycota</taxon>
        <taxon>Pezizomycotina</taxon>
        <taxon>Sordariomycetes</taxon>
        <taxon>Xylariomycetidae</taxon>
        <taxon>Xylariales</taxon>
        <taxon>Xylariaceae</taxon>
        <taxon>Xylaria</taxon>
    </lineage>
</organism>
<keyword evidence="1" id="KW-0732">Signal</keyword>
<evidence type="ECO:0000256" key="1">
    <source>
        <dbReference type="SAM" id="SignalP"/>
    </source>
</evidence>
<gene>
    <name evidence="2" type="ORF">NPX13_g1950</name>
</gene>
<sequence>MFMITLVWLALALCLSLITFLALGPSQKHVVFKRFGFARGTNRPNTPTLEKQPLSKPLASYSSELVTAFPPSQRHELKKLIPDLTPTQQKALGNLFFDQATFENSLLTFEQDYSNADDAKYVYSGFSVREIKTLGDFPDYSTLSGVPLPTPHLDFDIDKAIPRPYRPFRWPYHQTMSLTKLEPDWWIELESTLAAPILILTIP</sequence>
<comment type="caution">
    <text evidence="2">The sequence shown here is derived from an EMBL/GenBank/DDBJ whole genome shotgun (WGS) entry which is preliminary data.</text>
</comment>
<feature type="signal peptide" evidence="1">
    <location>
        <begin position="1"/>
        <end position="16"/>
    </location>
</feature>
<dbReference type="Proteomes" id="UP001148614">
    <property type="component" value="Unassembled WGS sequence"/>
</dbReference>
<dbReference type="EMBL" id="JANPWZ010000191">
    <property type="protein sequence ID" value="KAJ3578611.1"/>
    <property type="molecule type" value="Genomic_DNA"/>
</dbReference>
<dbReference type="AlphaFoldDB" id="A0A9W8NK26"/>
<dbReference type="VEuPathDB" id="FungiDB:F4678DRAFT_206833"/>
<proteinExistence type="predicted"/>
<evidence type="ECO:0000313" key="2">
    <source>
        <dbReference type="EMBL" id="KAJ3578611.1"/>
    </source>
</evidence>
<reference evidence="2" key="1">
    <citation type="submission" date="2022-07" db="EMBL/GenBank/DDBJ databases">
        <title>Genome Sequence of Xylaria arbuscula.</title>
        <authorList>
            <person name="Buettner E."/>
        </authorList>
    </citation>
    <scope>NUCLEOTIDE SEQUENCE</scope>
    <source>
        <strain evidence="2">VT107</strain>
    </source>
</reference>
<name>A0A9W8NK26_9PEZI</name>
<accession>A0A9W8NK26</accession>
<keyword evidence="3" id="KW-1185">Reference proteome</keyword>
<feature type="chain" id="PRO_5040800523" evidence="1">
    <location>
        <begin position="17"/>
        <end position="203"/>
    </location>
</feature>
<protein>
    <submittedName>
        <fullName evidence="2">Uncharacterized protein</fullName>
    </submittedName>
</protein>
<evidence type="ECO:0000313" key="3">
    <source>
        <dbReference type="Proteomes" id="UP001148614"/>
    </source>
</evidence>